<keyword evidence="2" id="KW-1185">Reference proteome</keyword>
<evidence type="ECO:0008006" key="3">
    <source>
        <dbReference type="Google" id="ProtNLM"/>
    </source>
</evidence>
<dbReference type="RefSeq" id="WP_207868746.1">
    <property type="nucleotide sequence ID" value="NZ_CP062222.1"/>
</dbReference>
<sequence length="165" mass="19243">MVHDFVSKVDGFRTDIRDFLISPTRWRTTKVKTPLSWTSVKFEEAGRALVPAERGVYAFTVSHANDHFPPNHYVMYIGITGAKKPDRTLNKRFYDYMQEKKNNKRPAVCYMLNKYEDDLYFNYCPIAANIDLEQLELELNDAIIPPVVVKDFTAEIRQIVKAFRS</sequence>
<name>A0A975BYY1_9CAUL</name>
<proteinExistence type="predicted"/>
<evidence type="ECO:0000313" key="2">
    <source>
        <dbReference type="Proteomes" id="UP000663918"/>
    </source>
</evidence>
<dbReference type="Proteomes" id="UP000663918">
    <property type="component" value="Chromosome"/>
</dbReference>
<dbReference type="AlphaFoldDB" id="A0A975BYY1"/>
<organism evidence="1 2">
    <name type="scientific">Brevundimonas goettingensis</name>
    <dbReference type="NCBI Taxonomy" id="2774190"/>
    <lineage>
        <taxon>Bacteria</taxon>
        <taxon>Pseudomonadati</taxon>
        <taxon>Pseudomonadota</taxon>
        <taxon>Alphaproteobacteria</taxon>
        <taxon>Caulobacterales</taxon>
        <taxon>Caulobacteraceae</taxon>
        <taxon>Brevundimonas</taxon>
    </lineage>
</organism>
<evidence type="ECO:0000313" key="1">
    <source>
        <dbReference type="EMBL" id="QTC90328.1"/>
    </source>
</evidence>
<gene>
    <name evidence="1" type="ORF">IFJ75_13720</name>
</gene>
<accession>A0A975BYY1</accession>
<reference evidence="1" key="1">
    <citation type="submission" date="2020-09" db="EMBL/GenBank/DDBJ databases">
        <title>Brevundimonas sp. LVF2 isolated from a puddle in Goettingen, Germany.</title>
        <authorList>
            <person name="Friedrich I."/>
            <person name="Klassen A."/>
            <person name="Hannes N."/>
            <person name="Schneider D."/>
            <person name="Hertel R."/>
            <person name="Daniel R."/>
        </authorList>
    </citation>
    <scope>NUCLEOTIDE SEQUENCE</scope>
    <source>
        <strain evidence="1">LVF2</strain>
    </source>
</reference>
<dbReference type="EMBL" id="CP062222">
    <property type="protein sequence ID" value="QTC90328.1"/>
    <property type="molecule type" value="Genomic_DNA"/>
</dbReference>
<protein>
    <recommendedName>
        <fullName evidence="3">GIY-YIG domain-containing protein</fullName>
    </recommendedName>
</protein>
<dbReference type="KEGG" id="bgoe:IFJ75_13720"/>